<reference evidence="7 8" key="1">
    <citation type="submission" date="2019-03" db="EMBL/GenBank/DDBJ databases">
        <title>Genomic Encyclopedia of Type Strains, Phase IV (KMG-IV): sequencing the most valuable type-strain genomes for metagenomic binning, comparative biology and taxonomic classification.</title>
        <authorList>
            <person name="Goeker M."/>
        </authorList>
    </citation>
    <scope>NUCLEOTIDE SEQUENCE [LARGE SCALE GENOMIC DNA]</scope>
    <source>
        <strain evidence="7 8">DSM 16998</strain>
    </source>
</reference>
<dbReference type="Pfam" id="PF07739">
    <property type="entry name" value="TipAS"/>
    <property type="match status" value="1"/>
</dbReference>
<dbReference type="GO" id="GO:0003700">
    <property type="term" value="F:DNA-binding transcription factor activity"/>
    <property type="evidence" value="ECO:0007669"/>
    <property type="project" value="InterPro"/>
</dbReference>
<evidence type="ECO:0000256" key="3">
    <source>
        <dbReference type="ARBA" id="ARBA00023159"/>
    </source>
</evidence>
<dbReference type="SUPFAM" id="SSF46955">
    <property type="entry name" value="Putative DNA-binding domain"/>
    <property type="match status" value="1"/>
</dbReference>
<evidence type="ECO:0000256" key="4">
    <source>
        <dbReference type="ARBA" id="ARBA00023163"/>
    </source>
</evidence>
<dbReference type="InterPro" id="IPR012925">
    <property type="entry name" value="TipAS_dom"/>
</dbReference>
<dbReference type="InParanoid" id="A0A4V3CTV7"/>
<keyword evidence="2 7" id="KW-0238">DNA-binding</keyword>
<name>A0A4V3CTV7_9BURK</name>
<dbReference type="EMBL" id="SNXS01000001">
    <property type="protein sequence ID" value="TDP74328.1"/>
    <property type="molecule type" value="Genomic_DNA"/>
</dbReference>
<dbReference type="InterPro" id="IPR047057">
    <property type="entry name" value="MerR_fam"/>
</dbReference>
<dbReference type="RefSeq" id="WP_243748115.1">
    <property type="nucleotide sequence ID" value="NZ_SNXS01000001.1"/>
</dbReference>
<dbReference type="PROSITE" id="PS50937">
    <property type="entry name" value="HTH_MERR_2"/>
    <property type="match status" value="1"/>
</dbReference>
<dbReference type="InterPro" id="IPR009061">
    <property type="entry name" value="DNA-bd_dom_put_sf"/>
</dbReference>
<sequence length="336" mass="37542">MTMLLKVGELAKRAGLTVRTLHHYDSIALLRPSARSDSDYRLYNQGDIARLHGIQALRGLGLPLDEIGRLLDSGGADLPLIVERQLTALEDQIKQANALRQRLELLQAKFASGREPELDDWLSSLQLMTTCDSYFTPAEMKLIFGNWPVVEADWQQLVADVHALMATGVGSDDPLVQPLAQRWMNLMHDWMRGDFDLMERWGRMYFAEPGLHAGAGPNLAMVSFIDQAVQLRLGLLRRYISDADLRRIGNVPQHEWRAMAAAVQGLIDAQASPDGSEARALLPRWLALMERSSQGDAQLRAKLQQAYEREPLLRLGAALTEAQRAFLMQVADAIKA</sequence>
<feature type="coiled-coil region" evidence="5">
    <location>
        <begin position="82"/>
        <end position="109"/>
    </location>
</feature>
<dbReference type="AlphaFoldDB" id="A0A4V3CTV7"/>
<dbReference type="SUPFAM" id="SSF89082">
    <property type="entry name" value="Antibiotic binding domain of TipA-like multidrug resistance regulators"/>
    <property type="match status" value="1"/>
</dbReference>
<keyword evidence="1" id="KW-0805">Transcription regulation</keyword>
<keyword evidence="5" id="KW-0175">Coiled coil</keyword>
<evidence type="ECO:0000313" key="7">
    <source>
        <dbReference type="EMBL" id="TDP74328.1"/>
    </source>
</evidence>
<dbReference type="PRINTS" id="PR00040">
    <property type="entry name" value="HTHMERR"/>
</dbReference>
<keyword evidence="3" id="KW-0010">Activator</keyword>
<dbReference type="Proteomes" id="UP000295361">
    <property type="component" value="Unassembled WGS sequence"/>
</dbReference>
<evidence type="ECO:0000256" key="5">
    <source>
        <dbReference type="SAM" id="Coils"/>
    </source>
</evidence>
<feature type="domain" description="HTH merR-type" evidence="6">
    <location>
        <begin position="4"/>
        <end position="73"/>
    </location>
</feature>
<evidence type="ECO:0000256" key="2">
    <source>
        <dbReference type="ARBA" id="ARBA00023125"/>
    </source>
</evidence>
<evidence type="ECO:0000313" key="8">
    <source>
        <dbReference type="Proteomes" id="UP000295361"/>
    </source>
</evidence>
<evidence type="ECO:0000256" key="1">
    <source>
        <dbReference type="ARBA" id="ARBA00023015"/>
    </source>
</evidence>
<dbReference type="GO" id="GO:0003677">
    <property type="term" value="F:DNA binding"/>
    <property type="evidence" value="ECO:0007669"/>
    <property type="project" value="UniProtKB-KW"/>
</dbReference>
<proteinExistence type="predicted"/>
<protein>
    <submittedName>
        <fullName evidence="7">DNA-binding transcriptional MerR regulator</fullName>
    </submittedName>
</protein>
<gene>
    <name evidence="7" type="ORF">DES47_101385</name>
</gene>
<dbReference type="SMART" id="SM00422">
    <property type="entry name" value="HTH_MERR"/>
    <property type="match status" value="1"/>
</dbReference>
<keyword evidence="4" id="KW-0804">Transcription</keyword>
<accession>A0A4V3CTV7</accession>
<comment type="caution">
    <text evidence="7">The sequence shown here is derived from an EMBL/GenBank/DDBJ whole genome shotgun (WGS) entry which is preliminary data.</text>
</comment>
<dbReference type="InterPro" id="IPR000551">
    <property type="entry name" value="MerR-type_HTH_dom"/>
</dbReference>
<dbReference type="Pfam" id="PF13411">
    <property type="entry name" value="MerR_1"/>
    <property type="match status" value="1"/>
</dbReference>
<dbReference type="PANTHER" id="PTHR30204:SF90">
    <property type="entry name" value="HTH-TYPE TRANSCRIPTIONAL ACTIVATOR MTA"/>
    <property type="match status" value="1"/>
</dbReference>
<keyword evidence="8" id="KW-1185">Reference proteome</keyword>
<dbReference type="PANTHER" id="PTHR30204">
    <property type="entry name" value="REDOX-CYCLING DRUG-SENSING TRANSCRIPTIONAL ACTIVATOR SOXR"/>
    <property type="match status" value="1"/>
</dbReference>
<dbReference type="Gene3D" id="1.10.1660.10">
    <property type="match status" value="1"/>
</dbReference>
<evidence type="ECO:0000259" key="6">
    <source>
        <dbReference type="PROSITE" id="PS50937"/>
    </source>
</evidence>
<dbReference type="InterPro" id="IPR036244">
    <property type="entry name" value="TipA-like_antibiotic-bd"/>
</dbReference>
<organism evidence="7 8">
    <name type="scientific">Roseateles toxinivorans</name>
    <dbReference type="NCBI Taxonomy" id="270368"/>
    <lineage>
        <taxon>Bacteria</taxon>
        <taxon>Pseudomonadati</taxon>
        <taxon>Pseudomonadota</taxon>
        <taxon>Betaproteobacteria</taxon>
        <taxon>Burkholderiales</taxon>
        <taxon>Sphaerotilaceae</taxon>
        <taxon>Roseateles</taxon>
    </lineage>
</organism>